<evidence type="ECO:0000313" key="2">
    <source>
        <dbReference type="EMBL" id="PAF11649.1"/>
    </source>
</evidence>
<dbReference type="AlphaFoldDB" id="A0A268QUD6"/>
<evidence type="ECO:0000313" key="3">
    <source>
        <dbReference type="Proteomes" id="UP000216133"/>
    </source>
</evidence>
<comment type="caution">
    <text evidence="2">The sequence shown here is derived from an EMBL/GenBank/DDBJ whole genome shotgun (WGS) entry which is preliminary data.</text>
</comment>
<dbReference type="Proteomes" id="UP000216133">
    <property type="component" value="Unassembled WGS sequence"/>
</dbReference>
<name>A0A268QUD6_SHOCL</name>
<dbReference type="InterPro" id="IPR027417">
    <property type="entry name" value="P-loop_NTPase"/>
</dbReference>
<accession>A0A268QUD6</accession>
<reference evidence="2 3" key="1">
    <citation type="submission" date="2017-07" db="EMBL/GenBank/DDBJ databases">
        <title>Isolation and whole genome analysis of endospore-forming bacteria from heroin.</title>
        <authorList>
            <person name="Kalinowski J."/>
            <person name="Ahrens B."/>
            <person name="Al-Dilaimi A."/>
            <person name="Winkler A."/>
            <person name="Wibberg D."/>
            <person name="Schleenbecker U."/>
            <person name="Ruckert C."/>
            <person name="Wolfel R."/>
            <person name="Grass G."/>
        </authorList>
    </citation>
    <scope>NUCLEOTIDE SEQUENCE [LARGE SCALE GENOMIC DNA]</scope>
    <source>
        <strain evidence="2 3">7523-2</strain>
    </source>
</reference>
<organism evidence="2 3">
    <name type="scientific">Shouchella clausii</name>
    <name type="common">Alkalihalobacillus clausii</name>
    <dbReference type="NCBI Taxonomy" id="79880"/>
    <lineage>
        <taxon>Bacteria</taxon>
        <taxon>Bacillati</taxon>
        <taxon>Bacillota</taxon>
        <taxon>Bacilli</taxon>
        <taxon>Bacillales</taxon>
        <taxon>Bacillaceae</taxon>
        <taxon>Shouchella</taxon>
    </lineage>
</organism>
<evidence type="ECO:0000259" key="1">
    <source>
        <dbReference type="Pfam" id="PF13087"/>
    </source>
</evidence>
<dbReference type="Pfam" id="PF13087">
    <property type="entry name" value="AAA_12"/>
    <property type="match status" value="1"/>
</dbReference>
<dbReference type="Gene3D" id="3.40.50.300">
    <property type="entry name" value="P-loop containing nucleotide triphosphate hydrolases"/>
    <property type="match status" value="1"/>
</dbReference>
<proteinExistence type="predicted"/>
<feature type="domain" description="DNA2/NAM7 helicase-like C-terminal" evidence="1">
    <location>
        <begin position="10"/>
        <end position="65"/>
    </location>
</feature>
<feature type="non-terminal residue" evidence="2">
    <location>
        <position position="69"/>
    </location>
</feature>
<dbReference type="InterPro" id="IPR041679">
    <property type="entry name" value="DNA2/NAM7-like_C"/>
</dbReference>
<protein>
    <recommendedName>
        <fullName evidence="1">DNA2/NAM7 helicase-like C-terminal domain-containing protein</fullName>
    </recommendedName>
</protein>
<sequence length="69" mass="7846">MHESYLAGSRSIGYVTPYRAQAILMETLLSDLYLTELQDADIISATVHRFQGSERDVMLFDTVDSYPKD</sequence>
<dbReference type="EMBL" id="NPBS01000939">
    <property type="protein sequence ID" value="PAF11649.1"/>
    <property type="molecule type" value="Genomic_DNA"/>
</dbReference>
<gene>
    <name evidence="2" type="ORF">CHH61_26180</name>
</gene>